<sequence length="88" mass="9701">MATRKITITVPEELVESIKERVDARGVSAYIAAAAAHQDAMDRLRELAERLEEEHGPVTDAEQQAALDRIAAIDGWHDERRSRPGAPA</sequence>
<keyword evidence="2" id="KW-1185">Reference proteome</keyword>
<dbReference type="RefSeq" id="WP_346151528.1">
    <property type="nucleotide sequence ID" value="NZ_BAAAUW010000005.1"/>
</dbReference>
<evidence type="ECO:0000313" key="2">
    <source>
        <dbReference type="Proteomes" id="UP001500728"/>
    </source>
</evidence>
<protein>
    <recommendedName>
        <fullName evidence="3">CopG family transcriptional regulator</fullName>
    </recommendedName>
</protein>
<proteinExistence type="predicted"/>
<accession>A0ABP6QUR8</accession>
<gene>
    <name evidence="1" type="ORF">GCM10010469_15360</name>
</gene>
<reference evidence="2" key="1">
    <citation type="journal article" date="2019" name="Int. J. Syst. Evol. Microbiol.">
        <title>The Global Catalogue of Microorganisms (GCM) 10K type strain sequencing project: providing services to taxonomists for standard genome sequencing and annotation.</title>
        <authorList>
            <consortium name="The Broad Institute Genomics Platform"/>
            <consortium name="The Broad Institute Genome Sequencing Center for Infectious Disease"/>
            <person name="Wu L."/>
            <person name="Ma J."/>
        </authorList>
    </citation>
    <scope>NUCLEOTIDE SEQUENCE [LARGE SCALE GENOMIC DNA]</scope>
    <source>
        <strain evidence="2">JCM 9381</strain>
    </source>
</reference>
<evidence type="ECO:0000313" key="1">
    <source>
        <dbReference type="EMBL" id="GAA3254044.1"/>
    </source>
</evidence>
<dbReference type="Proteomes" id="UP001500728">
    <property type="component" value="Unassembled WGS sequence"/>
</dbReference>
<name>A0ABP6QUR8_9ACTN</name>
<comment type="caution">
    <text evidence="1">The sequence shown here is derived from an EMBL/GenBank/DDBJ whole genome shotgun (WGS) entry which is preliminary data.</text>
</comment>
<dbReference type="EMBL" id="BAAAUW010000005">
    <property type="protein sequence ID" value="GAA3254044.1"/>
    <property type="molecule type" value="Genomic_DNA"/>
</dbReference>
<organism evidence="1 2">
    <name type="scientific">Streptomyces labedae</name>
    <dbReference type="NCBI Taxonomy" id="285569"/>
    <lineage>
        <taxon>Bacteria</taxon>
        <taxon>Bacillati</taxon>
        <taxon>Actinomycetota</taxon>
        <taxon>Actinomycetes</taxon>
        <taxon>Kitasatosporales</taxon>
        <taxon>Streptomycetaceae</taxon>
        <taxon>Streptomyces</taxon>
    </lineage>
</organism>
<evidence type="ECO:0008006" key="3">
    <source>
        <dbReference type="Google" id="ProtNLM"/>
    </source>
</evidence>